<comment type="caution">
    <text evidence="1">The sequence shown here is derived from an EMBL/GenBank/DDBJ whole genome shotgun (WGS) entry which is preliminary data.</text>
</comment>
<name>A0A640TGW8_STRNI</name>
<protein>
    <recommendedName>
        <fullName evidence="3">Group-specific protein</fullName>
    </recommendedName>
</protein>
<organism evidence="1 2">
    <name type="scientific">Streptomyces nigrescens</name>
    <dbReference type="NCBI Taxonomy" id="1920"/>
    <lineage>
        <taxon>Bacteria</taxon>
        <taxon>Bacillati</taxon>
        <taxon>Actinomycetota</taxon>
        <taxon>Actinomycetes</taxon>
        <taxon>Kitasatosporales</taxon>
        <taxon>Streptomycetaceae</taxon>
        <taxon>Streptomyces</taxon>
    </lineage>
</organism>
<reference evidence="1 2" key="1">
    <citation type="submission" date="2019-12" db="EMBL/GenBank/DDBJ databases">
        <title>Whole genome shotgun sequence of Streptomyces libani subsp. libani NBRC 13452.</title>
        <authorList>
            <person name="Ichikawa N."/>
            <person name="Kimura A."/>
            <person name="Kitahashi Y."/>
            <person name="Komaki H."/>
            <person name="Tamura T."/>
        </authorList>
    </citation>
    <scope>NUCLEOTIDE SEQUENCE [LARGE SCALE GENOMIC DNA]</scope>
    <source>
        <strain evidence="1 2">NBRC 13452</strain>
    </source>
</reference>
<accession>A0A640TGW8</accession>
<proteinExistence type="predicted"/>
<evidence type="ECO:0000313" key="1">
    <source>
        <dbReference type="EMBL" id="GFE23073.1"/>
    </source>
</evidence>
<dbReference type="AlphaFoldDB" id="A0A640TGW8"/>
<dbReference type="Proteomes" id="UP000429552">
    <property type="component" value="Unassembled WGS sequence"/>
</dbReference>
<dbReference type="EMBL" id="BLIP01000001">
    <property type="protein sequence ID" value="GFE23073.1"/>
    <property type="molecule type" value="Genomic_DNA"/>
</dbReference>
<gene>
    <name evidence="1" type="ORF">Sliba_35260</name>
</gene>
<evidence type="ECO:0008006" key="3">
    <source>
        <dbReference type="Google" id="ProtNLM"/>
    </source>
</evidence>
<sequence length="654" mass="68682">MFAMGRRLRLVRQVRFAPTADGAAVLGPSGTLALRGAFVHAWLEQLRPLLDGVQDVDPALDRLPAGHRAVGLRLLDTLQRQGFVREPGDELPHGLDDDELRRHAHEIAYIGHWLDSPEHRFERYRTAQVLLLGDGPLRAATEHALLSCGLRQVCALGARPPYEDLHAAARRADAVVYAGDGTTPESASVVAAAEQACRDRPLFRALARHGDCWLLPHSGSPRWAEVRHRVAAGPAPDGAQSGARQPGAAAAALVGGRLALSVFRLLTGVPDESAADESAADESAADEGPVRECLRIDLGTLAAHRHRVLPRPDGPPVRGAAGTEPEGAAAEFGRRMASLREGPPVPADELTGRLAACADDLTGPWGEPTTVHGDQIPLTVARCAVAGDVVVGASLDPRAARAVALRRAAAAHAVRVAREAWGAPETPEAVHVFAARLTDGRTERLPAPSAPDRPSGTHRSGLLVAEGTVCAESWDAAVEEALYDAVREFVRRRMAVASVPYPRLAPDALAADSEAVRHWRLLCALGPAPEVRDVSRGAGAPLIALAAEGEPGALGCAATAAGAFTAAARDLLLARQQGRPRPADAPAGAFAAPAPVTDAVPGPLPGATAGERVTRLAGHLDRQGCLGYVMPLVHDTAFHTLAPYVARVALHEPR</sequence>
<evidence type="ECO:0000313" key="2">
    <source>
        <dbReference type="Proteomes" id="UP000429552"/>
    </source>
</evidence>